<proteinExistence type="predicted"/>
<reference evidence="1 2" key="1">
    <citation type="submission" date="2019-04" db="EMBL/GenBank/DDBJ databases">
        <title>The sequence and de novo assembly of Takifugu bimaculatus genome using PacBio and Hi-C technologies.</title>
        <authorList>
            <person name="Xu P."/>
            <person name="Liu B."/>
            <person name="Zhou Z."/>
        </authorList>
    </citation>
    <scope>NUCLEOTIDE SEQUENCE [LARGE SCALE GENOMIC DNA]</scope>
    <source>
        <strain evidence="1">TB-2018</strain>
        <tissue evidence="1">Muscle</tissue>
    </source>
</reference>
<dbReference type="InterPro" id="IPR011993">
    <property type="entry name" value="PH-like_dom_sf"/>
</dbReference>
<evidence type="ECO:0008006" key="3">
    <source>
        <dbReference type="Google" id="ProtNLM"/>
    </source>
</evidence>
<dbReference type="CDD" id="cd00934">
    <property type="entry name" value="PTB"/>
    <property type="match status" value="1"/>
</dbReference>
<dbReference type="SUPFAM" id="SSF50729">
    <property type="entry name" value="PH domain-like"/>
    <property type="match status" value="1"/>
</dbReference>
<evidence type="ECO:0000313" key="1">
    <source>
        <dbReference type="EMBL" id="TNM86079.1"/>
    </source>
</evidence>
<dbReference type="EMBL" id="SWLE01000021">
    <property type="protein sequence ID" value="TNM86079.1"/>
    <property type="molecule type" value="Genomic_DNA"/>
</dbReference>
<name>A0A4Z2B2N8_9TELE</name>
<accession>A0A4Z2B2N8</accession>
<dbReference type="Proteomes" id="UP000516260">
    <property type="component" value="Chromosome 8"/>
</dbReference>
<keyword evidence="2" id="KW-1185">Reference proteome</keyword>
<evidence type="ECO:0000313" key="2">
    <source>
        <dbReference type="Proteomes" id="UP000516260"/>
    </source>
</evidence>
<protein>
    <recommendedName>
        <fullName evidence="3">PID domain-containing protein</fullName>
    </recommendedName>
</protein>
<organism evidence="1 2">
    <name type="scientific">Takifugu bimaculatus</name>
    <dbReference type="NCBI Taxonomy" id="433685"/>
    <lineage>
        <taxon>Eukaryota</taxon>
        <taxon>Metazoa</taxon>
        <taxon>Chordata</taxon>
        <taxon>Craniata</taxon>
        <taxon>Vertebrata</taxon>
        <taxon>Euteleostomi</taxon>
        <taxon>Actinopterygii</taxon>
        <taxon>Neopterygii</taxon>
        <taxon>Teleostei</taxon>
        <taxon>Neoteleostei</taxon>
        <taxon>Acanthomorphata</taxon>
        <taxon>Eupercaria</taxon>
        <taxon>Tetraodontiformes</taxon>
        <taxon>Tetradontoidea</taxon>
        <taxon>Tetraodontidae</taxon>
        <taxon>Takifugu</taxon>
    </lineage>
</organism>
<dbReference type="AlphaFoldDB" id="A0A4Z2B2N8"/>
<gene>
    <name evidence="1" type="ORF">fugu_008350</name>
</gene>
<sequence length="258" mass="29192">MEGLYFEVKSRRGEKERISDNRHPNLTSCSAISRRSSSSLLYCKPSSMRRRMEAISQENEEENDVVEVRYKLTLIGSLSVHYLTTMAMLPWVVAEISKAQDSEKKPAERGPSPQIVFLCVSVSWVRCVSILGEELLWDPLTHRLLFECLPHQVTKLIHNSQEPSSFGCLVRDSANCACYVFRCQDSSKALPTVPAHHKATAGVWAKPGTFDRIFNACHALHTKGFRGRGDKAWWLWAHVTNRGLQPAFCDNLLQTCLV</sequence>
<comment type="caution">
    <text evidence="1">The sequence shown here is derived from an EMBL/GenBank/DDBJ whole genome shotgun (WGS) entry which is preliminary data.</text>
</comment>
<dbReference type="Gene3D" id="2.30.29.30">
    <property type="entry name" value="Pleckstrin-homology domain (PH domain)/Phosphotyrosine-binding domain (PTB)"/>
    <property type="match status" value="1"/>
</dbReference>